<evidence type="ECO:0000313" key="4">
    <source>
        <dbReference type="Proteomes" id="UP001651158"/>
    </source>
</evidence>
<protein>
    <recommendedName>
        <fullName evidence="5">BZIP domain-containing protein</fullName>
    </recommendedName>
</protein>
<name>A0ABR4Q9W8_9CEST</name>
<sequence length="595" mass="67045">MKEKSAPLIKSFLPFLITREAVSFATDFSIHLLQSLTRLYCAKLSFLCSLPLKRLAITPPHSFQVRVLLTELYPDQGSVIGAAACRFNETLCIDANHLPISVFQSNIQNRDRELSACQTPIPTTSTSGASLKSTLAEVDLTPHLVVSVRPEQDDLLLTPQQTSSVEEFTLDPESSENVIDFTPRKLSVSKKAMEPFEGTCLTTSCIGAPSEYFALSPPHYSSVARPLHCSIESEGPSPALFITRATPSSPRVPVFVGPLTDTATLARSAFSPFSSSPPRNGVLKSLSNVRRTPQPRHHLHFNHDRIHQLQNQGQRNLTENGVFVWPRYDKPRHPFISGPRGSDSSGNMGHISDSEFYPWASQTSSWRRKEEEGEWDEKADGSEEDEGEQDGHEQWEEGSDIRFSRILTSPSTGSTLRSSFCDRNIRDINILKRLSVPFSYEEVAYSSNERFREIKSKPGLTFDQITAMLDARRRATNRQAAERCRRVKSAARDSLANQLDRLRLEHADLARRIIRTRRRRQQKWDELTSAQKYLLQNLVDSTGTPLDPSQWRIQTTSEGELILMRIDVDGGIHNRDNEDGRNDGAIEDCKEGRWL</sequence>
<organism evidence="3 4">
    <name type="scientific">Taenia crassiceps</name>
    <dbReference type="NCBI Taxonomy" id="6207"/>
    <lineage>
        <taxon>Eukaryota</taxon>
        <taxon>Metazoa</taxon>
        <taxon>Spiralia</taxon>
        <taxon>Lophotrochozoa</taxon>
        <taxon>Platyhelminthes</taxon>
        <taxon>Cestoda</taxon>
        <taxon>Eucestoda</taxon>
        <taxon>Cyclophyllidea</taxon>
        <taxon>Taeniidae</taxon>
        <taxon>Taenia</taxon>
    </lineage>
</organism>
<dbReference type="SUPFAM" id="SSF47454">
    <property type="entry name" value="A DNA-binding domain in eukaryotic transcription factors"/>
    <property type="match status" value="1"/>
</dbReference>
<feature type="region of interest" description="Disordered" evidence="2">
    <location>
        <begin position="334"/>
        <end position="407"/>
    </location>
</feature>
<comment type="caution">
    <text evidence="3">The sequence shown here is derived from an EMBL/GenBank/DDBJ whole genome shotgun (WGS) entry which is preliminary data.</text>
</comment>
<evidence type="ECO:0000256" key="2">
    <source>
        <dbReference type="SAM" id="MobiDB-lite"/>
    </source>
</evidence>
<feature type="coiled-coil region" evidence="1">
    <location>
        <begin position="492"/>
        <end position="519"/>
    </location>
</feature>
<evidence type="ECO:0000256" key="1">
    <source>
        <dbReference type="SAM" id="Coils"/>
    </source>
</evidence>
<dbReference type="Proteomes" id="UP001651158">
    <property type="component" value="Unassembled WGS sequence"/>
</dbReference>
<gene>
    <name evidence="3" type="ORF">TcWFU_005589</name>
</gene>
<proteinExistence type="predicted"/>
<dbReference type="EMBL" id="JAKROA010000006">
    <property type="protein sequence ID" value="KAL5106240.1"/>
    <property type="molecule type" value="Genomic_DNA"/>
</dbReference>
<feature type="compositionally biased region" description="Basic and acidic residues" evidence="2">
    <location>
        <begin position="367"/>
        <end position="381"/>
    </location>
</feature>
<feature type="compositionally biased region" description="Basic and acidic residues" evidence="2">
    <location>
        <begin position="389"/>
        <end position="403"/>
    </location>
</feature>
<keyword evidence="4" id="KW-1185">Reference proteome</keyword>
<evidence type="ECO:0008006" key="5">
    <source>
        <dbReference type="Google" id="ProtNLM"/>
    </source>
</evidence>
<reference evidence="3 4" key="1">
    <citation type="journal article" date="2022" name="Front. Cell. Infect. Microbiol.">
        <title>The Genomes of Two Strains of Taenia crassiceps the Animal Model for the Study of Human Cysticercosis.</title>
        <authorList>
            <person name="Bobes R.J."/>
            <person name="Estrada K."/>
            <person name="Rios-Valencia D.G."/>
            <person name="Calderon-Gallegos A."/>
            <person name="de la Torre P."/>
            <person name="Carrero J.C."/>
            <person name="Sanchez-Flores A."/>
            <person name="Laclette J.P."/>
        </authorList>
    </citation>
    <scope>NUCLEOTIDE SEQUENCE [LARGE SCALE GENOMIC DNA]</scope>
    <source>
        <strain evidence="3">WFUcys</strain>
    </source>
</reference>
<evidence type="ECO:0000313" key="3">
    <source>
        <dbReference type="EMBL" id="KAL5106240.1"/>
    </source>
</evidence>
<dbReference type="InterPro" id="IPR008917">
    <property type="entry name" value="TF_DNA-bd_sf"/>
</dbReference>
<keyword evidence="1" id="KW-0175">Coiled coil</keyword>
<dbReference type="Gene3D" id="1.10.880.10">
    <property type="entry name" value="Transcription factor, Skn-1-like, DNA-binding domain"/>
    <property type="match status" value="1"/>
</dbReference>
<accession>A0ABR4Q9W8</accession>